<evidence type="ECO:0000313" key="3">
    <source>
        <dbReference type="Proteomes" id="UP000284403"/>
    </source>
</evidence>
<protein>
    <submittedName>
        <fullName evidence="2">Uncharacterized protein</fullName>
    </submittedName>
</protein>
<reference evidence="2 3" key="1">
    <citation type="journal article" date="2018" name="BMC Genomics">
        <title>Genomic comparison of Trypanosoma conorhini and Trypanosoma rangeli to Trypanosoma cruzi strains of high and low virulence.</title>
        <authorList>
            <person name="Bradwell K.R."/>
            <person name="Koparde V.N."/>
            <person name="Matveyev A.V."/>
            <person name="Serrano M.G."/>
            <person name="Alves J.M."/>
            <person name="Parikh H."/>
            <person name="Huang B."/>
            <person name="Lee V."/>
            <person name="Espinosa-Alvarez O."/>
            <person name="Ortiz P.A."/>
            <person name="Costa-Martins A.G."/>
            <person name="Teixeira M.M."/>
            <person name="Buck G.A."/>
        </authorList>
    </citation>
    <scope>NUCLEOTIDE SEQUENCE [LARGE SCALE GENOMIC DNA]</scope>
    <source>
        <strain evidence="2 3">025E</strain>
    </source>
</reference>
<gene>
    <name evidence="2" type="ORF">Tco025E_04113</name>
</gene>
<feature type="region of interest" description="Disordered" evidence="1">
    <location>
        <begin position="52"/>
        <end position="79"/>
    </location>
</feature>
<organism evidence="2 3">
    <name type="scientific">Trypanosoma conorhini</name>
    <dbReference type="NCBI Taxonomy" id="83891"/>
    <lineage>
        <taxon>Eukaryota</taxon>
        <taxon>Discoba</taxon>
        <taxon>Euglenozoa</taxon>
        <taxon>Kinetoplastea</taxon>
        <taxon>Metakinetoplastina</taxon>
        <taxon>Trypanosomatida</taxon>
        <taxon>Trypanosomatidae</taxon>
        <taxon>Trypanosoma</taxon>
    </lineage>
</organism>
<keyword evidence="3" id="KW-1185">Reference proteome</keyword>
<dbReference type="EMBL" id="MKKU01000196">
    <property type="protein sequence ID" value="RNF19776.1"/>
    <property type="molecule type" value="Genomic_DNA"/>
</dbReference>
<dbReference type="OrthoDB" id="244836at2759"/>
<dbReference type="Proteomes" id="UP000284403">
    <property type="component" value="Unassembled WGS sequence"/>
</dbReference>
<name>A0A3R7PH18_9TRYP</name>
<evidence type="ECO:0000313" key="2">
    <source>
        <dbReference type="EMBL" id="RNF19776.1"/>
    </source>
</evidence>
<evidence type="ECO:0000256" key="1">
    <source>
        <dbReference type="SAM" id="MobiDB-lite"/>
    </source>
</evidence>
<dbReference type="RefSeq" id="XP_029228968.1">
    <property type="nucleotide sequence ID" value="XM_029371025.1"/>
</dbReference>
<dbReference type="AlphaFoldDB" id="A0A3R7PH18"/>
<comment type="caution">
    <text evidence="2">The sequence shown here is derived from an EMBL/GenBank/DDBJ whole genome shotgun (WGS) entry which is preliminary data.</text>
</comment>
<dbReference type="GeneID" id="40317724"/>
<accession>A0A3R7PH18</accession>
<sequence>MELQGTQPHKQLQTACDAKGRAEVLRHLALKRPETKPAAREALTGHVLTAMRGGDEEAGARKGPNVCRPRQPPKGENEAVHAPRKTMVHNGGLRERYALVMQMRSNETQEALAREGDLSRIIIDLQKSMADMKASRELEREVHARESFYLLKENESLKNQVRVAEKLLADARSMHDLELSGLRKKVSDMEDLLAGEQEHSKTREAEQERVIQQLCNSLYTTQKELERYMGDRPRVGFCEAIRGGTEGREPEVPAGVRCVAGDT</sequence>
<proteinExistence type="predicted"/>